<dbReference type="Proteomes" id="UP001055879">
    <property type="component" value="Linkage Group LG08"/>
</dbReference>
<evidence type="ECO:0000313" key="1">
    <source>
        <dbReference type="EMBL" id="KAI3707612.1"/>
    </source>
</evidence>
<reference evidence="1 2" key="2">
    <citation type="journal article" date="2022" name="Mol. Ecol. Resour.">
        <title>The genomes of chicory, endive, great burdock and yacon provide insights into Asteraceae paleo-polyploidization history and plant inulin production.</title>
        <authorList>
            <person name="Fan W."/>
            <person name="Wang S."/>
            <person name="Wang H."/>
            <person name="Wang A."/>
            <person name="Jiang F."/>
            <person name="Liu H."/>
            <person name="Zhao H."/>
            <person name="Xu D."/>
            <person name="Zhang Y."/>
        </authorList>
    </citation>
    <scope>NUCLEOTIDE SEQUENCE [LARGE SCALE GENOMIC DNA]</scope>
    <source>
        <strain evidence="2">cv. Niubang</strain>
    </source>
</reference>
<proteinExistence type="predicted"/>
<dbReference type="EMBL" id="CM042054">
    <property type="protein sequence ID" value="KAI3707612.1"/>
    <property type="molecule type" value="Genomic_DNA"/>
</dbReference>
<keyword evidence="2" id="KW-1185">Reference proteome</keyword>
<comment type="caution">
    <text evidence="1">The sequence shown here is derived from an EMBL/GenBank/DDBJ whole genome shotgun (WGS) entry which is preliminary data.</text>
</comment>
<accession>A0ACB9ABV8</accession>
<name>A0ACB9ABV8_ARCLA</name>
<reference evidence="2" key="1">
    <citation type="journal article" date="2022" name="Mol. Ecol. Resour.">
        <title>The genomes of chicory, endive, great burdock and yacon provide insights into Asteraceae palaeo-polyploidization history and plant inulin production.</title>
        <authorList>
            <person name="Fan W."/>
            <person name="Wang S."/>
            <person name="Wang H."/>
            <person name="Wang A."/>
            <person name="Jiang F."/>
            <person name="Liu H."/>
            <person name="Zhao H."/>
            <person name="Xu D."/>
            <person name="Zhang Y."/>
        </authorList>
    </citation>
    <scope>NUCLEOTIDE SEQUENCE [LARGE SCALE GENOMIC DNA]</scope>
    <source>
        <strain evidence="2">cv. Niubang</strain>
    </source>
</reference>
<evidence type="ECO:0000313" key="2">
    <source>
        <dbReference type="Proteomes" id="UP001055879"/>
    </source>
</evidence>
<protein>
    <submittedName>
        <fullName evidence="1">Uncharacterized protein</fullName>
    </submittedName>
</protein>
<sequence length="376" mass="42340">MDKMGLVGHLVPTEKEKIKAYIKGLPSDMMSMVRVSKTSTLREAIEEAQLLEDAATLKKEESYRLAEKRKWEENSLSPKKPRPFNNNNNYHRKADSRPEAKWCSKCRNKHYGPCNFVPEACFKCGKLGHAFNDCPVKGRLCYECKEPGHIRDECPKLKTGGSNGKKTEPPRVVGRAFQMSSEEARASTDVVSGTFLLNSVPMRVLFDSGSSFSFISDAFCEMIDMPKSSLDEAIVVEIANGSQVIIRDVVRSCTLEFDGWEFPISLMPMQIGGFDVVIGMDWLSENHTEIGCSSFLAYAIDTKLEKRKLEDVRVVHEFPDVFPEDLPGLPPDRMVEFRIDLVPGVAPIARAPYRLALTEMQEMVTQLQDLLEKGFI</sequence>
<gene>
    <name evidence="1" type="ORF">L6452_26238</name>
</gene>
<organism evidence="1 2">
    <name type="scientific">Arctium lappa</name>
    <name type="common">Greater burdock</name>
    <name type="synonym">Lappa major</name>
    <dbReference type="NCBI Taxonomy" id="4217"/>
    <lineage>
        <taxon>Eukaryota</taxon>
        <taxon>Viridiplantae</taxon>
        <taxon>Streptophyta</taxon>
        <taxon>Embryophyta</taxon>
        <taxon>Tracheophyta</taxon>
        <taxon>Spermatophyta</taxon>
        <taxon>Magnoliopsida</taxon>
        <taxon>eudicotyledons</taxon>
        <taxon>Gunneridae</taxon>
        <taxon>Pentapetalae</taxon>
        <taxon>asterids</taxon>
        <taxon>campanulids</taxon>
        <taxon>Asterales</taxon>
        <taxon>Asteraceae</taxon>
        <taxon>Carduoideae</taxon>
        <taxon>Cardueae</taxon>
        <taxon>Arctiinae</taxon>
        <taxon>Arctium</taxon>
    </lineage>
</organism>